<dbReference type="PANTHER" id="PTHR32089">
    <property type="entry name" value="METHYL-ACCEPTING CHEMOTAXIS PROTEIN MCPB"/>
    <property type="match status" value="1"/>
</dbReference>
<dbReference type="OrthoDB" id="3378718at2"/>
<comment type="subcellular location">
    <subcellularLocation>
        <location evidence="1">Cell inner membrane</location>
        <topology evidence="1">Multi-pass membrane protein</topology>
    </subcellularLocation>
</comment>
<keyword evidence="2" id="KW-1003">Cell membrane</keyword>
<dbReference type="Gene3D" id="1.10.287.950">
    <property type="entry name" value="Methyl-accepting chemotaxis protein"/>
    <property type="match status" value="1"/>
</dbReference>
<dbReference type="SMART" id="SM00304">
    <property type="entry name" value="HAMP"/>
    <property type="match status" value="1"/>
</dbReference>
<keyword evidence="6" id="KW-0175">Coiled coil</keyword>
<dbReference type="AlphaFoldDB" id="A0A2C9D214"/>
<dbReference type="SUPFAM" id="SSF58104">
    <property type="entry name" value="Methyl-accepting chemotaxis protein (MCP) signaling domain"/>
    <property type="match status" value="1"/>
</dbReference>
<protein>
    <submittedName>
        <fullName evidence="11">Methyl-accepting chemotaxis protein 4</fullName>
    </submittedName>
</protein>
<dbReference type="PANTHER" id="PTHR32089:SF112">
    <property type="entry name" value="LYSOZYME-LIKE PROTEIN-RELATED"/>
    <property type="match status" value="1"/>
</dbReference>
<evidence type="ECO:0000256" key="1">
    <source>
        <dbReference type="ARBA" id="ARBA00004429"/>
    </source>
</evidence>
<keyword evidence="7" id="KW-0812">Transmembrane</keyword>
<gene>
    <name evidence="11" type="primary">mcp4_1</name>
    <name evidence="11" type="ORF">HDIA_0647</name>
</gene>
<dbReference type="CDD" id="cd06225">
    <property type="entry name" value="HAMP"/>
    <property type="match status" value="1"/>
</dbReference>
<proteinExistence type="inferred from homology"/>
<dbReference type="RefSeq" id="WP_099554299.1">
    <property type="nucleotide sequence ID" value="NZ_LT960614.1"/>
</dbReference>
<dbReference type="InterPro" id="IPR004089">
    <property type="entry name" value="MCPsignal_dom"/>
</dbReference>
<feature type="coiled-coil region" evidence="6">
    <location>
        <begin position="255"/>
        <end position="282"/>
    </location>
</feature>
<evidence type="ECO:0000259" key="9">
    <source>
        <dbReference type="PROSITE" id="PS50192"/>
    </source>
</evidence>
<name>A0A2C9D214_9HYPH</name>
<evidence type="ECO:0000256" key="4">
    <source>
        <dbReference type="ARBA" id="ARBA00029447"/>
    </source>
</evidence>
<feature type="domain" description="Methyl-accepting transducer" evidence="8">
    <location>
        <begin position="305"/>
        <end position="527"/>
    </location>
</feature>
<feature type="domain" description="HAMP" evidence="10">
    <location>
        <begin position="211"/>
        <end position="264"/>
    </location>
</feature>
<dbReference type="InterPro" id="IPR024478">
    <property type="entry name" value="HlyB_4HB_MCP"/>
</dbReference>
<dbReference type="EMBL" id="LT960614">
    <property type="protein sequence ID" value="SON54188.1"/>
    <property type="molecule type" value="Genomic_DNA"/>
</dbReference>
<dbReference type="GO" id="GO:0006935">
    <property type="term" value="P:chemotaxis"/>
    <property type="evidence" value="ECO:0007669"/>
    <property type="project" value="InterPro"/>
</dbReference>
<dbReference type="GO" id="GO:0007165">
    <property type="term" value="P:signal transduction"/>
    <property type="evidence" value="ECO:0007669"/>
    <property type="project" value="UniProtKB-KW"/>
</dbReference>
<evidence type="ECO:0000256" key="5">
    <source>
        <dbReference type="PROSITE-ProRule" id="PRU00284"/>
    </source>
</evidence>
<comment type="similarity">
    <text evidence="4">Belongs to the methyl-accepting chemotaxis (MCP) protein family.</text>
</comment>
<evidence type="ECO:0000313" key="12">
    <source>
        <dbReference type="Proteomes" id="UP000223606"/>
    </source>
</evidence>
<keyword evidence="12" id="KW-1185">Reference proteome</keyword>
<dbReference type="InterPro" id="IPR004090">
    <property type="entry name" value="Chemotax_Me-accpt_rcpt"/>
</dbReference>
<dbReference type="GO" id="GO:0004888">
    <property type="term" value="F:transmembrane signaling receptor activity"/>
    <property type="evidence" value="ECO:0007669"/>
    <property type="project" value="InterPro"/>
</dbReference>
<dbReference type="PRINTS" id="PR00260">
    <property type="entry name" value="CHEMTRNSDUCR"/>
</dbReference>
<sequence length="562" mass="59093">MRFRNLPILYKVLVPIGLLALSALLAAFFGAYQVRSVNAAHDGLLTDNIATLQRMADAAASVDRMSGINYRAFSRNNASEAQPILAEFDNELSSFKENMEAIKAAYPEASDEIDQLVSDMAAVKKFGRKGNLIALRGSLSKARADFDANFEPVLNDLRSKVAALAERISGWTSSRSLAVNAESNGAATTTVFVVIAALAVVLALAIAVIVFAISRPMDRMARVMQRLSDGDLDTPVPGRGQSDEIGRMARAVEVFKQNAVEIRRLEQERDAMKTEAEAERRAEMAAFAEDFERQFRGIVDSLNAAAHQMGQEASGMGAAAEETSRQSDAVASASARAAQNIQTATSAVLELAGSTREIGDQVTQAAVIAGKATGQAEASSEAVRGLVANAQRIGEVVSLISEIAAQTNLLALNATIEAARAGEMGKGFAVVANEVKHLAEQTARATTEIATQVAAVQSGTNDVADAIQSIATTIGDINAISSSIASAVEQQNASTDEISRNVEEASQGTTEVSGNIADVSTAALDTARVASLMVSAADSLGAQSRQLQDQVTGFVGQIRART</sequence>
<dbReference type="Pfam" id="PF00672">
    <property type="entry name" value="HAMP"/>
    <property type="match status" value="1"/>
</dbReference>
<dbReference type="GO" id="GO:0005886">
    <property type="term" value="C:plasma membrane"/>
    <property type="evidence" value="ECO:0007669"/>
    <property type="project" value="UniProtKB-SubCell"/>
</dbReference>
<feature type="domain" description="T-SNARE coiled-coil homology" evidence="9">
    <location>
        <begin position="457"/>
        <end position="519"/>
    </location>
</feature>
<evidence type="ECO:0000256" key="6">
    <source>
        <dbReference type="SAM" id="Coils"/>
    </source>
</evidence>
<dbReference type="PROSITE" id="PS50885">
    <property type="entry name" value="HAMP"/>
    <property type="match status" value="1"/>
</dbReference>
<keyword evidence="2" id="KW-0997">Cell inner membrane</keyword>
<dbReference type="InterPro" id="IPR000727">
    <property type="entry name" value="T_SNARE_dom"/>
</dbReference>
<feature type="transmembrane region" description="Helical" evidence="7">
    <location>
        <begin position="191"/>
        <end position="214"/>
    </location>
</feature>
<dbReference type="KEGG" id="hdi:HDIA_0647"/>
<evidence type="ECO:0000313" key="11">
    <source>
        <dbReference type="EMBL" id="SON54188.1"/>
    </source>
</evidence>
<dbReference type="InterPro" id="IPR003660">
    <property type="entry name" value="HAMP_dom"/>
</dbReference>
<evidence type="ECO:0000259" key="8">
    <source>
        <dbReference type="PROSITE" id="PS50111"/>
    </source>
</evidence>
<keyword evidence="7" id="KW-1133">Transmembrane helix</keyword>
<dbReference type="PROSITE" id="PS50111">
    <property type="entry name" value="CHEMOTAXIS_TRANSDUC_2"/>
    <property type="match status" value="1"/>
</dbReference>
<dbReference type="Pfam" id="PF12729">
    <property type="entry name" value="4HB_MCP_1"/>
    <property type="match status" value="1"/>
</dbReference>
<dbReference type="Proteomes" id="UP000223606">
    <property type="component" value="Chromosome 1"/>
</dbReference>
<dbReference type="SMART" id="SM00283">
    <property type="entry name" value="MA"/>
    <property type="match status" value="1"/>
</dbReference>
<dbReference type="Gene3D" id="6.10.340.10">
    <property type="match status" value="1"/>
</dbReference>
<keyword evidence="7" id="KW-0472">Membrane</keyword>
<accession>A0A2C9D214</accession>
<organism evidence="11 12">
    <name type="scientific">Hartmannibacter diazotrophicus</name>
    <dbReference type="NCBI Taxonomy" id="1482074"/>
    <lineage>
        <taxon>Bacteria</taxon>
        <taxon>Pseudomonadati</taxon>
        <taxon>Pseudomonadota</taxon>
        <taxon>Alphaproteobacteria</taxon>
        <taxon>Hyphomicrobiales</taxon>
        <taxon>Pleomorphomonadaceae</taxon>
        <taxon>Hartmannibacter</taxon>
    </lineage>
</organism>
<evidence type="ECO:0000259" key="10">
    <source>
        <dbReference type="PROSITE" id="PS50885"/>
    </source>
</evidence>
<evidence type="ECO:0000256" key="3">
    <source>
        <dbReference type="ARBA" id="ARBA00023224"/>
    </source>
</evidence>
<evidence type="ECO:0000256" key="7">
    <source>
        <dbReference type="SAM" id="Phobius"/>
    </source>
</evidence>
<evidence type="ECO:0000256" key="2">
    <source>
        <dbReference type="ARBA" id="ARBA00022519"/>
    </source>
</evidence>
<dbReference type="Pfam" id="PF00015">
    <property type="entry name" value="MCPsignal"/>
    <property type="match status" value="1"/>
</dbReference>
<reference evidence="12" key="1">
    <citation type="submission" date="2017-09" db="EMBL/GenBank/DDBJ databases">
        <title>Genome sequence of Nannocystis excedens DSM 71.</title>
        <authorList>
            <person name="Blom J."/>
        </authorList>
    </citation>
    <scope>NUCLEOTIDE SEQUENCE [LARGE SCALE GENOMIC DNA]</scope>
    <source>
        <strain evidence="12">type strain: E19</strain>
    </source>
</reference>
<dbReference type="PROSITE" id="PS50192">
    <property type="entry name" value="T_SNARE"/>
    <property type="match status" value="1"/>
</dbReference>
<keyword evidence="3 5" id="KW-0807">Transducer</keyword>